<evidence type="ECO:0000313" key="3">
    <source>
        <dbReference type="EMBL" id="MCW1925956.1"/>
    </source>
</evidence>
<keyword evidence="2" id="KW-1133">Transmembrane helix</keyword>
<feature type="region of interest" description="Disordered" evidence="1">
    <location>
        <begin position="189"/>
        <end position="239"/>
    </location>
</feature>
<organism evidence="3 4">
    <name type="scientific">Luteolibacter arcticus</name>
    <dbReference type="NCBI Taxonomy" id="1581411"/>
    <lineage>
        <taxon>Bacteria</taxon>
        <taxon>Pseudomonadati</taxon>
        <taxon>Verrucomicrobiota</taxon>
        <taxon>Verrucomicrobiia</taxon>
        <taxon>Verrucomicrobiales</taxon>
        <taxon>Verrucomicrobiaceae</taxon>
        <taxon>Luteolibacter</taxon>
    </lineage>
</organism>
<keyword evidence="4" id="KW-1185">Reference proteome</keyword>
<evidence type="ECO:0000313" key="4">
    <source>
        <dbReference type="Proteomes" id="UP001320876"/>
    </source>
</evidence>
<feature type="compositionally biased region" description="Acidic residues" evidence="1">
    <location>
        <begin position="95"/>
        <end position="104"/>
    </location>
</feature>
<proteinExistence type="predicted"/>
<keyword evidence="2" id="KW-0472">Membrane</keyword>
<accession>A0ABT3GQZ5</accession>
<feature type="region of interest" description="Disordered" evidence="1">
    <location>
        <begin position="401"/>
        <end position="425"/>
    </location>
</feature>
<evidence type="ECO:0000256" key="2">
    <source>
        <dbReference type="SAM" id="Phobius"/>
    </source>
</evidence>
<protein>
    <submittedName>
        <fullName evidence="3">Uncharacterized protein</fullName>
    </submittedName>
</protein>
<evidence type="ECO:0000256" key="1">
    <source>
        <dbReference type="SAM" id="MobiDB-lite"/>
    </source>
</evidence>
<reference evidence="3 4" key="1">
    <citation type="submission" date="2022-10" db="EMBL/GenBank/DDBJ databases">
        <title>Luteolibacter arcticus strain CCTCC AB 2014275, whole genome shotgun sequencing project.</title>
        <authorList>
            <person name="Zhao G."/>
            <person name="Shen L."/>
        </authorList>
    </citation>
    <scope>NUCLEOTIDE SEQUENCE [LARGE SCALE GENOMIC DNA]</scope>
    <source>
        <strain evidence="3 4">CCTCC AB 2014275</strain>
    </source>
</reference>
<feature type="compositionally biased region" description="Acidic residues" evidence="1">
    <location>
        <begin position="27"/>
        <end position="38"/>
    </location>
</feature>
<dbReference type="EMBL" id="JAPDDT010000019">
    <property type="protein sequence ID" value="MCW1925956.1"/>
    <property type="molecule type" value="Genomic_DNA"/>
</dbReference>
<name>A0ABT3GQZ5_9BACT</name>
<comment type="caution">
    <text evidence="3">The sequence shown here is derived from an EMBL/GenBank/DDBJ whole genome shotgun (WGS) entry which is preliminary data.</text>
</comment>
<gene>
    <name evidence="3" type="ORF">OKA05_25580</name>
</gene>
<feature type="compositionally biased region" description="Basic residues" evidence="1">
    <location>
        <begin position="153"/>
        <end position="162"/>
    </location>
</feature>
<keyword evidence="2" id="KW-0812">Transmembrane</keyword>
<feature type="compositionally biased region" description="Pro residues" evidence="1">
    <location>
        <begin position="116"/>
        <end position="129"/>
    </location>
</feature>
<feature type="compositionally biased region" description="Low complexity" evidence="1">
    <location>
        <begin position="407"/>
        <end position="425"/>
    </location>
</feature>
<dbReference type="RefSeq" id="WP_264490065.1">
    <property type="nucleotide sequence ID" value="NZ_JAPDDT010000019.1"/>
</dbReference>
<dbReference type="Proteomes" id="UP001320876">
    <property type="component" value="Unassembled WGS sequence"/>
</dbReference>
<feature type="compositionally biased region" description="Acidic residues" evidence="1">
    <location>
        <begin position="193"/>
        <end position="203"/>
    </location>
</feature>
<feature type="region of interest" description="Disordered" evidence="1">
    <location>
        <begin position="1"/>
        <end position="177"/>
    </location>
</feature>
<sequence length="425" mass="45464">MSAEPQNPSGLPGRNRPQLSDLSRETTEDDLWNLDEEAAPGQSRQAKPTPSPRPISNKEAATEPESTPGTVEPPAPRGLHSPVKPPVTRSTPADEIGDLDESEPEPAPKRTSKPIPGRPPAPAPSPPPADETISLTSAIDEEPAEPPAPVGKQQKKRAKKKPAGSEVTAAPQAAAPPVVEELELELYQPEPEAAPEPEPEPEPAPEPYDAGQEEEPAPAVAKENRPRPAAPATKGNIPRPRMNRREVIGIASFVVVVMITALWVLTRFFSQLSFTSDSEGLPDYPLKGNLAWIASGSTFWREPVRSGDTRDVARREVVLIPVLELTLDPEHSGGGALRVLFRNGDGEPLGDPITRSFGAGRFESSGSATVAFAATDGFTEDGDFQSYRTGKGNYWTADVLEGPPGDSPASSFKKISSIPIFPDRR</sequence>
<feature type="transmembrane region" description="Helical" evidence="2">
    <location>
        <begin position="247"/>
        <end position="265"/>
    </location>
</feature>